<keyword evidence="4 5" id="KW-0472">Membrane</keyword>
<dbReference type="EMBL" id="JAVDWA010000007">
    <property type="protein sequence ID" value="MDR7074321.1"/>
    <property type="molecule type" value="Genomic_DNA"/>
</dbReference>
<proteinExistence type="predicted"/>
<feature type="transmembrane region" description="Helical" evidence="5">
    <location>
        <begin position="279"/>
        <end position="299"/>
    </location>
</feature>
<sequence>MILKTFMQPSFLFGFLFILVLLIFSYHWPAIFDVNKEKSLELLTNKYNDEGTVIAVPPFKPSDVPPFGTDVAGKNLFYQIIDGAKYTILIAFGIAFFRVFVSVVIALYSPKSKISYLDDLVQATLYIPGTILAYMLMTALFSKQAMEPMSSTKLIIMQFFILIMIGVLPLISTFSNEINSLLNKDYIVSTIALGSKKTYVYYKHVLPELTEKLVLVFAQQMIQSLILLAHLGVLAVFIGGSVTLFMGEPLEPIPFPIPIEGEWAGIIGMSFAKLQVTPWAVLFPLAFFAVTIFAMNLMIRGIQNSFEVKSRNSGVIK</sequence>
<keyword evidence="3 5" id="KW-1133">Transmembrane helix</keyword>
<reference evidence="6 7" key="1">
    <citation type="submission" date="2023-07" db="EMBL/GenBank/DDBJ databases">
        <title>Sorghum-associated microbial communities from plants grown in Nebraska, USA.</title>
        <authorList>
            <person name="Schachtman D."/>
        </authorList>
    </citation>
    <scope>NUCLEOTIDE SEQUENCE [LARGE SCALE GENOMIC DNA]</scope>
    <source>
        <strain evidence="6 7">BE211</strain>
    </source>
</reference>
<evidence type="ECO:0000313" key="6">
    <source>
        <dbReference type="EMBL" id="MDR7074321.1"/>
    </source>
</evidence>
<evidence type="ECO:0000256" key="4">
    <source>
        <dbReference type="ARBA" id="ARBA00023136"/>
    </source>
</evidence>
<dbReference type="InterPro" id="IPR035906">
    <property type="entry name" value="MetI-like_sf"/>
</dbReference>
<keyword evidence="2 5" id="KW-0812">Transmembrane</keyword>
<comment type="subcellular location">
    <subcellularLocation>
        <location evidence="1">Membrane</location>
        <topology evidence="1">Multi-pass membrane protein</topology>
    </subcellularLocation>
</comment>
<feature type="transmembrane region" description="Helical" evidence="5">
    <location>
        <begin position="12"/>
        <end position="32"/>
    </location>
</feature>
<evidence type="ECO:0000256" key="1">
    <source>
        <dbReference type="ARBA" id="ARBA00004141"/>
    </source>
</evidence>
<evidence type="ECO:0000313" key="7">
    <source>
        <dbReference type="Proteomes" id="UP001258181"/>
    </source>
</evidence>
<feature type="transmembrane region" description="Helical" evidence="5">
    <location>
        <begin position="154"/>
        <end position="174"/>
    </location>
</feature>
<dbReference type="RefSeq" id="WP_310261079.1">
    <property type="nucleotide sequence ID" value="NZ_JAVDWA010000007.1"/>
</dbReference>
<dbReference type="PANTHER" id="PTHR43839:SF3">
    <property type="entry name" value="OLIGOPEPTIDE ABC TRANSPORTER, PERMEASE PROTEIN"/>
    <property type="match status" value="1"/>
</dbReference>
<keyword evidence="7" id="KW-1185">Reference proteome</keyword>
<feature type="transmembrane region" description="Helical" evidence="5">
    <location>
        <begin position="225"/>
        <end position="246"/>
    </location>
</feature>
<evidence type="ECO:0000256" key="2">
    <source>
        <dbReference type="ARBA" id="ARBA00022692"/>
    </source>
</evidence>
<comment type="caution">
    <text evidence="6">The sequence shown here is derived from an EMBL/GenBank/DDBJ whole genome shotgun (WGS) entry which is preliminary data.</text>
</comment>
<accession>A0ABU1U4B7</accession>
<feature type="transmembrane region" description="Helical" evidence="5">
    <location>
        <begin position="120"/>
        <end position="142"/>
    </location>
</feature>
<evidence type="ECO:0000256" key="3">
    <source>
        <dbReference type="ARBA" id="ARBA00022989"/>
    </source>
</evidence>
<organism evidence="6 7">
    <name type="scientific">Fictibacillus barbaricus</name>
    <dbReference type="NCBI Taxonomy" id="182136"/>
    <lineage>
        <taxon>Bacteria</taxon>
        <taxon>Bacillati</taxon>
        <taxon>Bacillota</taxon>
        <taxon>Bacilli</taxon>
        <taxon>Bacillales</taxon>
        <taxon>Fictibacillaceae</taxon>
        <taxon>Fictibacillus</taxon>
    </lineage>
</organism>
<dbReference type="Proteomes" id="UP001258181">
    <property type="component" value="Unassembled WGS sequence"/>
</dbReference>
<evidence type="ECO:0000256" key="5">
    <source>
        <dbReference type="SAM" id="Phobius"/>
    </source>
</evidence>
<feature type="transmembrane region" description="Helical" evidence="5">
    <location>
        <begin position="86"/>
        <end position="108"/>
    </location>
</feature>
<name>A0ABU1U4B7_9BACL</name>
<gene>
    <name evidence="6" type="ORF">J2X07_003317</name>
</gene>
<dbReference type="SUPFAM" id="SSF161098">
    <property type="entry name" value="MetI-like"/>
    <property type="match status" value="1"/>
</dbReference>
<dbReference type="PANTHER" id="PTHR43839">
    <property type="entry name" value="OPPC IN A BINDING PROTEIN-DEPENDENT TRANSPORT SYSTEM"/>
    <property type="match status" value="1"/>
</dbReference>
<protein>
    <submittedName>
        <fullName evidence="6">Peptide/nickel transport system permease protein</fullName>
    </submittedName>
</protein>